<evidence type="ECO:0000256" key="5">
    <source>
        <dbReference type="ARBA" id="ARBA00023136"/>
    </source>
</evidence>
<evidence type="ECO:0000313" key="7">
    <source>
        <dbReference type="EMBL" id="KAF4617705.1"/>
    </source>
</evidence>
<gene>
    <name evidence="7" type="ORF">D9613_005817</name>
</gene>
<feature type="transmembrane region" description="Helical" evidence="6">
    <location>
        <begin position="80"/>
        <end position="103"/>
    </location>
</feature>
<dbReference type="Gene3D" id="1.20.1740.10">
    <property type="entry name" value="Amino acid/polyamine transporter I"/>
    <property type="match status" value="1"/>
</dbReference>
<evidence type="ECO:0000256" key="1">
    <source>
        <dbReference type="ARBA" id="ARBA00004141"/>
    </source>
</evidence>
<evidence type="ECO:0000313" key="8">
    <source>
        <dbReference type="Proteomes" id="UP000521872"/>
    </source>
</evidence>
<name>A0A8H4QUG7_9AGAR</name>
<keyword evidence="5 6" id="KW-0472">Membrane</keyword>
<comment type="subcellular location">
    <subcellularLocation>
        <location evidence="1">Membrane</location>
        <topology evidence="1">Multi-pass membrane protein</topology>
    </subcellularLocation>
</comment>
<dbReference type="PIRSF" id="PIRSF006060">
    <property type="entry name" value="AA_transporter"/>
    <property type="match status" value="1"/>
</dbReference>
<feature type="transmembrane region" description="Helical" evidence="6">
    <location>
        <begin position="200"/>
        <end position="219"/>
    </location>
</feature>
<dbReference type="PANTHER" id="PTHR45649:SF6">
    <property type="entry name" value="GABA-SPECIFIC PERMEASE"/>
    <property type="match status" value="1"/>
</dbReference>
<keyword evidence="4 6" id="KW-1133">Transmembrane helix</keyword>
<dbReference type="PANTHER" id="PTHR45649">
    <property type="entry name" value="AMINO-ACID PERMEASE BAT1"/>
    <property type="match status" value="1"/>
</dbReference>
<evidence type="ECO:0000256" key="4">
    <source>
        <dbReference type="ARBA" id="ARBA00022989"/>
    </source>
</evidence>
<keyword evidence="2" id="KW-0813">Transport</keyword>
<organism evidence="7 8">
    <name type="scientific">Agrocybe pediades</name>
    <dbReference type="NCBI Taxonomy" id="84607"/>
    <lineage>
        <taxon>Eukaryota</taxon>
        <taxon>Fungi</taxon>
        <taxon>Dikarya</taxon>
        <taxon>Basidiomycota</taxon>
        <taxon>Agaricomycotina</taxon>
        <taxon>Agaricomycetes</taxon>
        <taxon>Agaricomycetidae</taxon>
        <taxon>Agaricales</taxon>
        <taxon>Agaricineae</taxon>
        <taxon>Strophariaceae</taxon>
        <taxon>Agrocybe</taxon>
    </lineage>
</organism>
<dbReference type="GO" id="GO:0022857">
    <property type="term" value="F:transmembrane transporter activity"/>
    <property type="evidence" value="ECO:0007669"/>
    <property type="project" value="InterPro"/>
</dbReference>
<evidence type="ECO:0000256" key="6">
    <source>
        <dbReference type="SAM" id="Phobius"/>
    </source>
</evidence>
<feature type="transmembrane region" description="Helical" evidence="6">
    <location>
        <begin position="410"/>
        <end position="432"/>
    </location>
</feature>
<evidence type="ECO:0000256" key="3">
    <source>
        <dbReference type="ARBA" id="ARBA00022692"/>
    </source>
</evidence>
<feature type="transmembrane region" description="Helical" evidence="6">
    <location>
        <begin position="46"/>
        <end position="68"/>
    </location>
</feature>
<keyword evidence="3 6" id="KW-0812">Transmembrane</keyword>
<feature type="transmembrane region" description="Helical" evidence="6">
    <location>
        <begin position="333"/>
        <end position="354"/>
    </location>
</feature>
<feature type="transmembrane region" description="Helical" evidence="6">
    <location>
        <begin position="444"/>
        <end position="468"/>
    </location>
</feature>
<feature type="transmembrane region" description="Helical" evidence="6">
    <location>
        <begin position="239"/>
        <end position="260"/>
    </location>
</feature>
<proteinExistence type="predicted"/>
<accession>A0A8H4QUG7</accession>
<feature type="transmembrane region" description="Helical" evidence="6">
    <location>
        <begin position="386"/>
        <end position="404"/>
    </location>
</feature>
<dbReference type="EMBL" id="JAACJL010000030">
    <property type="protein sequence ID" value="KAF4617705.1"/>
    <property type="molecule type" value="Genomic_DNA"/>
</dbReference>
<keyword evidence="8" id="KW-1185">Reference proteome</keyword>
<evidence type="ECO:0008006" key="9">
    <source>
        <dbReference type="Google" id="ProtNLM"/>
    </source>
</evidence>
<dbReference type="InterPro" id="IPR002293">
    <property type="entry name" value="AA/rel_permease1"/>
</dbReference>
<evidence type="ECO:0000256" key="2">
    <source>
        <dbReference type="ARBA" id="ARBA00022448"/>
    </source>
</evidence>
<feature type="transmembrane region" description="Helical" evidence="6">
    <location>
        <begin position="172"/>
        <end position="193"/>
    </location>
</feature>
<sequence length="546" mass="58301">MSDVDKRINATSVVPAHDNSILVDKDARLLAELGYKQEFRRNFSPIELFGIGFSIIGLVPSIASVLVFSVPYGGTHSMVWGWAVCGVFLTIIALAMGELGSAAPTSGGLYYWTFRFSSPKWRCLLSWIVGYANSVGNMAGLASIDWGCAVQIMAAASIGSGIKFQPTAGQTYAVYCALLLFHGAMCSTSPVLIARLQKPYIILNLLLCVALIVALPAATPSEFKNNAKEVFGTFINISGWNNGFAFIIGFLSPLWVIGAFDSVVHVSEEATNAAVAIPFAIILSAVSSIIIGWGIMIVLAFNMGKSPAAVLDSPIGQPLATIFFNSFGQKGTLALWAVIIVVQFTMGSSILTACSRQIFAFSRDGGLPFSGWLYNVNQRTHAPVHAVWFSVLGAALLGLLGFAGPNAIGAVFALGVTGQYVAYSIPITARYFGGQEIKPGPFTLGFMSTPIAAVAVVFMSFMTLVFMFPAIPNPSASDMNYTSVVMGGTLVLCVIYYYFPKYGGVYWFKGPIRTLELELGSEDSASAEVQIVEEGKEKSSKVSSET</sequence>
<dbReference type="GO" id="GO:0016020">
    <property type="term" value="C:membrane"/>
    <property type="evidence" value="ECO:0007669"/>
    <property type="project" value="UniProtKB-SubCell"/>
</dbReference>
<feature type="transmembrane region" description="Helical" evidence="6">
    <location>
        <begin position="124"/>
        <end position="144"/>
    </location>
</feature>
<reference evidence="7 8" key="1">
    <citation type="submission" date="2019-12" db="EMBL/GenBank/DDBJ databases">
        <authorList>
            <person name="Floudas D."/>
            <person name="Bentzer J."/>
            <person name="Ahren D."/>
            <person name="Johansson T."/>
            <person name="Persson P."/>
            <person name="Tunlid A."/>
        </authorList>
    </citation>
    <scope>NUCLEOTIDE SEQUENCE [LARGE SCALE GENOMIC DNA]</scope>
    <source>
        <strain evidence="7 8">CBS 102.39</strain>
    </source>
</reference>
<feature type="transmembrane region" description="Helical" evidence="6">
    <location>
        <begin position="272"/>
        <end position="301"/>
    </location>
</feature>
<dbReference type="AlphaFoldDB" id="A0A8H4QUG7"/>
<comment type="caution">
    <text evidence="7">The sequence shown here is derived from an EMBL/GenBank/DDBJ whole genome shotgun (WGS) entry which is preliminary data.</text>
</comment>
<dbReference type="Proteomes" id="UP000521872">
    <property type="component" value="Unassembled WGS sequence"/>
</dbReference>
<protein>
    <recommendedName>
        <fullName evidence="9">APC amino acid permease</fullName>
    </recommendedName>
</protein>
<feature type="transmembrane region" description="Helical" evidence="6">
    <location>
        <begin position="480"/>
        <end position="499"/>
    </location>
</feature>
<dbReference type="Pfam" id="PF13520">
    <property type="entry name" value="AA_permease_2"/>
    <property type="match status" value="1"/>
</dbReference>